<evidence type="ECO:0000256" key="1">
    <source>
        <dbReference type="SAM" id="MobiDB-lite"/>
    </source>
</evidence>
<sequence length="69" mass="7240">MRPDPEFPGASVLPGPGPTTTLTTTTGKTGKGEIIAREVRLGEEGKADVVVGYAKLLYIKAVDLSAHFN</sequence>
<organism evidence="2 3">
    <name type="scientific">candidate division NPL-UPA2 bacterium Unc8</name>
    <dbReference type="NCBI Taxonomy" id="1980939"/>
    <lineage>
        <taxon>Bacteria</taxon>
    </lineage>
</organism>
<gene>
    <name evidence="2" type="ORF">B9J77_03050</name>
</gene>
<protein>
    <submittedName>
        <fullName evidence="2">Uncharacterized protein</fullName>
    </submittedName>
</protein>
<dbReference type="EMBL" id="NDHY01000005">
    <property type="protein sequence ID" value="RII00278.1"/>
    <property type="molecule type" value="Genomic_DNA"/>
</dbReference>
<evidence type="ECO:0000313" key="3">
    <source>
        <dbReference type="Proteomes" id="UP000266287"/>
    </source>
</evidence>
<feature type="region of interest" description="Disordered" evidence="1">
    <location>
        <begin position="1"/>
        <end position="28"/>
    </location>
</feature>
<dbReference type="AlphaFoldDB" id="A0A399FV67"/>
<accession>A0A399FV67</accession>
<evidence type="ECO:0000313" key="2">
    <source>
        <dbReference type="EMBL" id="RII00278.1"/>
    </source>
</evidence>
<feature type="compositionally biased region" description="Low complexity" evidence="1">
    <location>
        <begin position="18"/>
        <end position="28"/>
    </location>
</feature>
<name>A0A399FV67_UNCN2</name>
<reference evidence="2 3" key="1">
    <citation type="submission" date="2018-08" db="EMBL/GenBank/DDBJ databases">
        <title>Draft genome of candidate division NPL-UPA2 bacterium Unc8 that adapted to ultra-basic serpentinizing groundwater.</title>
        <authorList>
            <person name="Ishii S."/>
            <person name="Suzuki S."/>
            <person name="Nealson K.H."/>
        </authorList>
    </citation>
    <scope>NUCLEOTIDE SEQUENCE [LARGE SCALE GENOMIC DNA]</scope>
    <source>
        <strain evidence="2">Unc8</strain>
    </source>
</reference>
<dbReference type="Proteomes" id="UP000266287">
    <property type="component" value="Unassembled WGS sequence"/>
</dbReference>
<proteinExistence type="predicted"/>
<comment type="caution">
    <text evidence="2">The sequence shown here is derived from an EMBL/GenBank/DDBJ whole genome shotgun (WGS) entry which is preliminary data.</text>
</comment>